<evidence type="ECO:0000259" key="2">
    <source>
        <dbReference type="Pfam" id="PF13556"/>
    </source>
</evidence>
<dbReference type="PANTHER" id="PTHR33744:SF7">
    <property type="entry name" value="PUCR FAMILY TRANSCRIPTIONAL REGULATOR"/>
    <property type="match status" value="1"/>
</dbReference>
<dbReference type="Proteomes" id="UP000220340">
    <property type="component" value="Unassembled WGS sequence"/>
</dbReference>
<dbReference type="Pfam" id="PF07905">
    <property type="entry name" value="PucR"/>
    <property type="match status" value="1"/>
</dbReference>
<dbReference type="Proteomes" id="UP000191039">
    <property type="component" value="Unassembled WGS sequence"/>
</dbReference>
<dbReference type="RefSeq" id="WP_073858646.1">
    <property type="nucleotide sequence ID" value="NZ_BAAATC010000019.1"/>
</dbReference>
<reference evidence="4 6" key="2">
    <citation type="submission" date="2017-10" db="EMBL/GenBank/DDBJ databases">
        <title>The new phylogeny of genus Mycobacterium.</title>
        <authorList>
            <person name="Tortoli E."/>
            <person name="Trovato A."/>
            <person name="Cirillo D.M."/>
        </authorList>
    </citation>
    <scope>NUCLEOTIDE SEQUENCE [LARGE SCALE GENOMIC DNA]</scope>
    <source>
        <strain evidence="4 6">IP141170001</strain>
    </source>
</reference>
<dbReference type="EMBL" id="PDCR01000015">
    <property type="protein sequence ID" value="PEG54072.1"/>
    <property type="molecule type" value="Genomic_DNA"/>
</dbReference>
<dbReference type="Pfam" id="PF13556">
    <property type="entry name" value="HTH_30"/>
    <property type="match status" value="1"/>
</dbReference>
<keyword evidence="6" id="KW-1185">Reference proteome</keyword>
<dbReference type="Gene3D" id="1.10.10.2840">
    <property type="entry name" value="PucR C-terminal helix-turn-helix domain"/>
    <property type="match status" value="1"/>
</dbReference>
<protein>
    <submittedName>
        <fullName evidence="3">PucR family transcriptional regulator</fullName>
    </submittedName>
</protein>
<dbReference type="OrthoDB" id="33973at2"/>
<feature type="domain" description="Purine catabolism PurC-like" evidence="1">
    <location>
        <begin position="45"/>
        <end position="140"/>
    </location>
</feature>
<dbReference type="InterPro" id="IPR012914">
    <property type="entry name" value="PucR_dom"/>
</dbReference>
<dbReference type="EMBL" id="MIJD01000145">
    <property type="protein sequence ID" value="OPE53591.1"/>
    <property type="molecule type" value="Genomic_DNA"/>
</dbReference>
<gene>
    <name evidence="3" type="ORF">BV510_14785</name>
    <name evidence="4" type="ORF">CRI78_13385</name>
</gene>
<accession>A0A1Q4H721</accession>
<name>A0A1Q4H721_9MYCO</name>
<dbReference type="InterPro" id="IPR042070">
    <property type="entry name" value="PucR_C-HTH_sf"/>
</dbReference>
<reference evidence="3 5" key="1">
    <citation type="submission" date="2016-09" db="EMBL/GenBank/DDBJ databases">
        <title>genome sequences of unsequenced Mycobacteria.</title>
        <authorList>
            <person name="Greninger A.L."/>
            <person name="Jerome K.R."/>
            <person name="Mcnair B."/>
            <person name="Wallis C."/>
            <person name="Fang F."/>
        </authorList>
    </citation>
    <scope>NUCLEOTIDE SEQUENCE [LARGE SCALE GENOMIC DNA]</scope>
    <source>
        <strain evidence="3 5">BM1</strain>
    </source>
</reference>
<proteinExistence type="predicted"/>
<evidence type="ECO:0000313" key="5">
    <source>
        <dbReference type="Proteomes" id="UP000191039"/>
    </source>
</evidence>
<dbReference type="InterPro" id="IPR025736">
    <property type="entry name" value="PucR_C-HTH_dom"/>
</dbReference>
<comment type="caution">
    <text evidence="3">The sequence shown here is derived from an EMBL/GenBank/DDBJ whole genome shotgun (WGS) entry which is preliminary data.</text>
</comment>
<organism evidence="3 5">
    <name type="scientific">Mycolicibacterium diernhoferi</name>
    <dbReference type="NCBI Taxonomy" id="1801"/>
    <lineage>
        <taxon>Bacteria</taxon>
        <taxon>Bacillati</taxon>
        <taxon>Actinomycetota</taxon>
        <taxon>Actinomycetes</taxon>
        <taxon>Mycobacteriales</taxon>
        <taxon>Mycobacteriaceae</taxon>
        <taxon>Mycolicibacterium</taxon>
    </lineage>
</organism>
<dbReference type="InterPro" id="IPR051448">
    <property type="entry name" value="CdaR-like_regulators"/>
</dbReference>
<dbReference type="PANTHER" id="PTHR33744">
    <property type="entry name" value="CARBOHYDRATE DIACID REGULATOR"/>
    <property type="match status" value="1"/>
</dbReference>
<feature type="domain" description="PucR C-terminal helix-turn-helix" evidence="2">
    <location>
        <begin position="317"/>
        <end position="374"/>
    </location>
</feature>
<evidence type="ECO:0000313" key="4">
    <source>
        <dbReference type="EMBL" id="PEG54072.1"/>
    </source>
</evidence>
<dbReference type="AlphaFoldDB" id="A0A1Q4H721"/>
<sequence>MTSAGRIAERAAAVDCAAPHDGTMRLCDLLSEPTLQVGALTPIRESAQPIRYVYPTELADPSPYLSGGELILSVGVPVADQPDAAVRRYVSTLAGQGVSALVVGLGDLFDEPPAALLHACQDAGLPLLTLPAEIPFRRIVDWAESMRTADREVGARERDLGSLLRWFVAGTLGVGPVQSALAEHGLAAGPVVVCAFAPDSHGAVHQLVDSHGGTVALLDDGLVALCAHTEEFTAALSESELVCGVAMAPDAQSMAYAIPEAMEALQEAVRWRRTVHIDEIATLDGLLAAVPKVRLVPFVQRLLVPLVDHDRVNNSHLVSSLEAFLAPGRDISSAANTLYVHVNTLRNRLAKVTELTGANPFEETDRINFRIALWAAVKMGMRDTAARHAATGNAGAVPRR</sequence>
<evidence type="ECO:0000313" key="6">
    <source>
        <dbReference type="Proteomes" id="UP000220340"/>
    </source>
</evidence>
<evidence type="ECO:0000313" key="3">
    <source>
        <dbReference type="EMBL" id="OPE53591.1"/>
    </source>
</evidence>
<evidence type="ECO:0000259" key="1">
    <source>
        <dbReference type="Pfam" id="PF07905"/>
    </source>
</evidence>
<dbReference type="STRING" id="1801.BRW64_22315"/>